<dbReference type="AlphaFoldDB" id="I0JSA1"/>
<reference evidence="2 3" key="1">
    <citation type="journal article" date="2013" name="Environ. Microbiol.">
        <title>Chloride and organic osmolytes: a hybrid strategy to cope with elevated salinities by the moderately halophilic, chloride-dependent bacterium Halobacillus halophilus.</title>
        <authorList>
            <person name="Saum S.H."/>
            <person name="Pfeiffer F."/>
            <person name="Palm P."/>
            <person name="Rampp M."/>
            <person name="Schuster S.C."/>
            <person name="Muller V."/>
            <person name="Oesterhelt D."/>
        </authorList>
    </citation>
    <scope>NUCLEOTIDE SEQUENCE [LARGE SCALE GENOMIC DNA]</scope>
    <source>
        <strain evidence="3">ATCC 35676 / DSM 2266 / JCM 20832 / KCTC 3685 / LMG 17431 / NBRC 102448 / NCIMB 2269</strain>
    </source>
</reference>
<keyword evidence="1" id="KW-0175">Coiled coil</keyword>
<dbReference type="STRING" id="866895.HBHAL_4684"/>
<protein>
    <submittedName>
        <fullName evidence="2">Uncharacterized protein</fullName>
    </submittedName>
</protein>
<evidence type="ECO:0000313" key="3">
    <source>
        <dbReference type="Proteomes" id="UP000007397"/>
    </source>
</evidence>
<keyword evidence="3" id="KW-1185">Reference proteome</keyword>
<dbReference type="HOGENOM" id="CLU_2716808_0_0_9"/>
<name>I0JSA1_HALH3</name>
<sequence length="72" mass="8602">MKNLKQRINQWEAELKKYNLEPDVLQVFNAMSENLLSQKKHISELGDMLENSQQAYVELRKELVTEGYNLRY</sequence>
<feature type="coiled-coil region" evidence="1">
    <location>
        <begin position="1"/>
        <end position="62"/>
    </location>
</feature>
<organism evidence="2 3">
    <name type="scientific">Halobacillus halophilus (strain ATCC 35676 / DSM 2266 / JCM 20832 / KCTC 3685 / LMG 17431 / NBRC 102448 / NCIMB 2269)</name>
    <name type="common">Sporosarcina halophila</name>
    <dbReference type="NCBI Taxonomy" id="866895"/>
    <lineage>
        <taxon>Bacteria</taxon>
        <taxon>Bacillati</taxon>
        <taxon>Bacillota</taxon>
        <taxon>Bacilli</taxon>
        <taxon>Bacillales</taxon>
        <taxon>Bacillaceae</taxon>
        <taxon>Halobacillus</taxon>
    </lineage>
</organism>
<proteinExistence type="predicted"/>
<dbReference type="Proteomes" id="UP000007397">
    <property type="component" value="Chromosome"/>
</dbReference>
<dbReference type="RefSeq" id="WP_014644907.1">
    <property type="nucleotide sequence ID" value="NC_017668.1"/>
</dbReference>
<dbReference type="KEGG" id="hhd:HBHAL_4684"/>
<gene>
    <name evidence="2" type="ordered locus">HBHAL_4684</name>
</gene>
<accession>I0JSA1</accession>
<dbReference type="PATRIC" id="fig|866895.3.peg.3721"/>
<evidence type="ECO:0000313" key="2">
    <source>
        <dbReference type="EMBL" id="CCG47022.1"/>
    </source>
</evidence>
<dbReference type="EMBL" id="HE717023">
    <property type="protein sequence ID" value="CCG47022.1"/>
    <property type="molecule type" value="Genomic_DNA"/>
</dbReference>
<evidence type="ECO:0000256" key="1">
    <source>
        <dbReference type="SAM" id="Coils"/>
    </source>
</evidence>